<sequence length="211" mass="24696">MKIVCIVGKMGAGKTQLGKFLSKRGEVVINFDKISRRVLQEKKNDVIKILGNEILDNDNNINFMKVKELAFADKNVLQNISNLSIYKIIFYGIKEIIMKILQGNRVIYIETPLFYKYKLYKYFYYILVVSEYETRRARLLERYSGKLLDDAMNLGDNYITHHIRPDFIVYNKGNLENLEAQANSIRIKGNSLYHYLIVFILFGSIAIKFLR</sequence>
<dbReference type="Pfam" id="PF01121">
    <property type="entry name" value="CoaE"/>
    <property type="match status" value="1"/>
</dbReference>
<dbReference type="HOGENOM" id="CLU_1305568_0_0_1"/>
<dbReference type="OrthoDB" id="247245at2759"/>
<proteinExistence type="predicted"/>
<dbReference type="InterPro" id="IPR027417">
    <property type="entry name" value="P-loop_NTPase"/>
</dbReference>
<dbReference type="InterPro" id="IPR001977">
    <property type="entry name" value="Depp_CoAkinase"/>
</dbReference>
<dbReference type="Gene3D" id="3.40.50.300">
    <property type="entry name" value="P-loop containing nucleotide triphosphate hydrolases"/>
    <property type="match status" value="1"/>
</dbReference>
<dbReference type="PROSITE" id="PS51219">
    <property type="entry name" value="DPCK"/>
    <property type="match status" value="1"/>
</dbReference>
<keyword evidence="2" id="KW-0067">ATP-binding</keyword>
<keyword evidence="1" id="KW-0547">Nucleotide-binding</keyword>
<comment type="caution">
    <text evidence="4">The sequence shown here is derived from an EMBL/GenBank/DDBJ whole genome shotgun (WGS) entry which is preliminary data.</text>
</comment>
<dbReference type="VEuPathDB" id="MicrosporidiaDB:SLOPH_269"/>
<organism evidence="4 5">
    <name type="scientific">Spraguea lophii (strain 42_110)</name>
    <name type="common">Microsporidian parasite</name>
    <dbReference type="NCBI Taxonomy" id="1358809"/>
    <lineage>
        <taxon>Eukaryota</taxon>
        <taxon>Fungi</taxon>
        <taxon>Fungi incertae sedis</taxon>
        <taxon>Microsporidia</taxon>
        <taxon>Spragueidae</taxon>
        <taxon>Spraguea</taxon>
    </lineage>
</organism>
<evidence type="ECO:0000256" key="2">
    <source>
        <dbReference type="ARBA" id="ARBA00022840"/>
    </source>
</evidence>
<dbReference type="InParanoid" id="S7W6B8"/>
<dbReference type="Proteomes" id="UP000014978">
    <property type="component" value="Unassembled WGS sequence"/>
</dbReference>
<dbReference type="AlphaFoldDB" id="S7W6B8"/>
<protein>
    <submittedName>
        <fullName evidence="4">Dephospho-CoA kinase</fullName>
    </submittedName>
</protein>
<dbReference type="GO" id="GO:0005524">
    <property type="term" value="F:ATP binding"/>
    <property type="evidence" value="ECO:0007669"/>
    <property type="project" value="UniProtKB-KW"/>
</dbReference>
<reference evidence="5" key="1">
    <citation type="journal article" date="2013" name="PLoS Genet.">
        <title>The genome of Spraguea lophii and the basis of host-microsporidian interactions.</title>
        <authorList>
            <person name="Campbell S.E."/>
            <person name="Williams T.A."/>
            <person name="Yousuf A."/>
            <person name="Soanes D.M."/>
            <person name="Paszkiewicz K.H."/>
            <person name="Williams B.A.P."/>
        </authorList>
    </citation>
    <scope>NUCLEOTIDE SEQUENCE [LARGE SCALE GENOMIC DNA]</scope>
    <source>
        <strain evidence="5">42_110</strain>
    </source>
</reference>
<dbReference type="GO" id="GO:0004140">
    <property type="term" value="F:dephospho-CoA kinase activity"/>
    <property type="evidence" value="ECO:0007669"/>
    <property type="project" value="InterPro"/>
</dbReference>
<keyword evidence="3" id="KW-0472">Membrane</keyword>
<dbReference type="SUPFAM" id="SSF52540">
    <property type="entry name" value="P-loop containing nucleoside triphosphate hydrolases"/>
    <property type="match status" value="1"/>
</dbReference>
<dbReference type="EMBL" id="ATCN01000880">
    <property type="protein sequence ID" value="EPR78316.1"/>
    <property type="molecule type" value="Genomic_DNA"/>
</dbReference>
<name>S7W6B8_SPRLO</name>
<evidence type="ECO:0000313" key="5">
    <source>
        <dbReference type="Proteomes" id="UP000014978"/>
    </source>
</evidence>
<dbReference type="STRING" id="1358809.S7W6B8"/>
<dbReference type="NCBIfam" id="TIGR00152">
    <property type="entry name" value="dephospho-CoA kinase"/>
    <property type="match status" value="1"/>
</dbReference>
<evidence type="ECO:0000256" key="3">
    <source>
        <dbReference type="SAM" id="Phobius"/>
    </source>
</evidence>
<keyword evidence="3" id="KW-0812">Transmembrane</keyword>
<dbReference type="OMA" id="CGPKTQE"/>
<feature type="transmembrane region" description="Helical" evidence="3">
    <location>
        <begin position="192"/>
        <end position="210"/>
    </location>
</feature>
<dbReference type="GO" id="GO:0015937">
    <property type="term" value="P:coenzyme A biosynthetic process"/>
    <property type="evidence" value="ECO:0007669"/>
    <property type="project" value="InterPro"/>
</dbReference>
<evidence type="ECO:0000313" key="4">
    <source>
        <dbReference type="EMBL" id="EPR78316.1"/>
    </source>
</evidence>
<keyword evidence="3" id="KW-1133">Transmembrane helix</keyword>
<keyword evidence="5" id="KW-1185">Reference proteome</keyword>
<evidence type="ECO:0000256" key="1">
    <source>
        <dbReference type="ARBA" id="ARBA00022741"/>
    </source>
</evidence>
<keyword evidence="4" id="KW-0418">Kinase</keyword>
<accession>S7W6B8</accession>
<keyword evidence="4" id="KW-0808">Transferase</keyword>
<gene>
    <name evidence="4" type="ORF">SLOPH_269</name>
</gene>